<feature type="compositionally biased region" description="Basic residues" evidence="1">
    <location>
        <begin position="114"/>
        <end position="124"/>
    </location>
</feature>
<dbReference type="OrthoDB" id="2123952at2759"/>
<dbReference type="PROSITE" id="PS50048">
    <property type="entry name" value="ZN2_CY6_FUNGAL_2"/>
    <property type="match status" value="3"/>
</dbReference>
<dbReference type="GO" id="GO:0000981">
    <property type="term" value="F:DNA-binding transcription factor activity, RNA polymerase II-specific"/>
    <property type="evidence" value="ECO:0007669"/>
    <property type="project" value="InterPro"/>
</dbReference>
<accession>A0A0C9TWL6</accession>
<keyword evidence="4" id="KW-1185">Reference proteome</keyword>
<dbReference type="HOGENOM" id="CLU_659172_0_0_1"/>
<dbReference type="CDD" id="cd00067">
    <property type="entry name" value="GAL4"/>
    <property type="match status" value="2"/>
</dbReference>
<name>A0A0C9TWL6_SPHS4</name>
<protein>
    <submittedName>
        <fullName evidence="3">Unplaced genomic scaffold SPHSTscaffold_120, whole genome shotgun sequence</fullName>
    </submittedName>
</protein>
<dbReference type="SUPFAM" id="SSF57701">
    <property type="entry name" value="Zn2/Cys6 DNA-binding domain"/>
    <property type="match status" value="2"/>
</dbReference>
<dbReference type="AlphaFoldDB" id="A0A0C9TWL6"/>
<gene>
    <name evidence="3" type="ORF">M422DRAFT_70073</name>
</gene>
<evidence type="ECO:0000313" key="3">
    <source>
        <dbReference type="EMBL" id="KIJ34808.1"/>
    </source>
</evidence>
<organism evidence="3 4">
    <name type="scientific">Sphaerobolus stellatus (strain SS14)</name>
    <dbReference type="NCBI Taxonomy" id="990650"/>
    <lineage>
        <taxon>Eukaryota</taxon>
        <taxon>Fungi</taxon>
        <taxon>Dikarya</taxon>
        <taxon>Basidiomycota</taxon>
        <taxon>Agaricomycotina</taxon>
        <taxon>Agaricomycetes</taxon>
        <taxon>Phallomycetidae</taxon>
        <taxon>Geastrales</taxon>
        <taxon>Sphaerobolaceae</taxon>
        <taxon>Sphaerobolus</taxon>
    </lineage>
</organism>
<dbReference type="InterPro" id="IPR036864">
    <property type="entry name" value="Zn2-C6_fun-type_DNA-bd_sf"/>
</dbReference>
<evidence type="ECO:0000313" key="4">
    <source>
        <dbReference type="Proteomes" id="UP000054279"/>
    </source>
</evidence>
<dbReference type="Pfam" id="PF00172">
    <property type="entry name" value="Zn_clus"/>
    <property type="match status" value="1"/>
</dbReference>
<feature type="domain" description="Zn(2)-C6 fungal-type" evidence="2">
    <location>
        <begin position="223"/>
        <end position="253"/>
    </location>
</feature>
<evidence type="ECO:0000259" key="2">
    <source>
        <dbReference type="PROSITE" id="PS50048"/>
    </source>
</evidence>
<proteinExistence type="predicted"/>
<dbReference type="GO" id="GO:0008270">
    <property type="term" value="F:zinc ion binding"/>
    <property type="evidence" value="ECO:0007669"/>
    <property type="project" value="InterPro"/>
</dbReference>
<feature type="compositionally biased region" description="Basic and acidic residues" evidence="1">
    <location>
        <begin position="103"/>
        <end position="113"/>
    </location>
</feature>
<dbReference type="SMART" id="SM00066">
    <property type="entry name" value="GAL4"/>
    <property type="match status" value="4"/>
</dbReference>
<dbReference type="PROSITE" id="PS00463">
    <property type="entry name" value="ZN2_CY6_FUNGAL_1"/>
    <property type="match status" value="1"/>
</dbReference>
<feature type="region of interest" description="Disordered" evidence="1">
    <location>
        <begin position="101"/>
        <end position="127"/>
    </location>
</feature>
<feature type="domain" description="Zn(2)-C6 fungal-type" evidence="2">
    <location>
        <begin position="44"/>
        <end position="73"/>
    </location>
</feature>
<dbReference type="EMBL" id="KN837195">
    <property type="protein sequence ID" value="KIJ34808.1"/>
    <property type="molecule type" value="Genomic_DNA"/>
</dbReference>
<reference evidence="3 4" key="1">
    <citation type="submission" date="2014-06" db="EMBL/GenBank/DDBJ databases">
        <title>Evolutionary Origins and Diversification of the Mycorrhizal Mutualists.</title>
        <authorList>
            <consortium name="DOE Joint Genome Institute"/>
            <consortium name="Mycorrhizal Genomics Consortium"/>
            <person name="Kohler A."/>
            <person name="Kuo A."/>
            <person name="Nagy L.G."/>
            <person name="Floudas D."/>
            <person name="Copeland A."/>
            <person name="Barry K.W."/>
            <person name="Cichocki N."/>
            <person name="Veneault-Fourrey C."/>
            <person name="LaButti K."/>
            <person name="Lindquist E.A."/>
            <person name="Lipzen A."/>
            <person name="Lundell T."/>
            <person name="Morin E."/>
            <person name="Murat C."/>
            <person name="Riley R."/>
            <person name="Ohm R."/>
            <person name="Sun H."/>
            <person name="Tunlid A."/>
            <person name="Henrissat B."/>
            <person name="Grigoriev I.V."/>
            <person name="Hibbett D.S."/>
            <person name="Martin F."/>
        </authorList>
    </citation>
    <scope>NUCLEOTIDE SEQUENCE [LARGE SCALE GENOMIC DNA]</scope>
    <source>
        <strain evidence="3 4">SS14</strain>
    </source>
</reference>
<feature type="domain" description="Zn(2)-C6 fungal-type" evidence="2">
    <location>
        <begin position="76"/>
        <end position="105"/>
    </location>
</feature>
<sequence length="417" mass="44694">MAAIPQLLISIGNGSTARSSGTQATSLLNPGNDALPLYKRTPKACLECRRDKSRCDAGRPCSGCIKKGREDFCLDGCYPCRVARSSCDERRPCHSCFEAGKQCSDDRPPEDTPRRKKRRRRLNGTRKVVPQALIDASSPPLSPHATPSPVVPITILTVDDRCLGCQGAQVDCEGGRGSCRGCIDRGEACRYMDTSESNVEIALGGEAVKDINGCHPGKPQRRACTTCFNEKIPCNAGTSPCTNCRRLRRVCVLPKNSGGSSTVQPRPTIVHKTIRKPTDASAAPSTSTHDFFSESISATLPSSSSLLSPISHIHTPEASTSNNVRASHCPPRATVSSISDDVPVRLPGIASLDLPVHNGRPASSDVNPSIQFSFQSRLLPVPRPSVMSVPSFGERLAPSVSHLRSTGPTGNYYPGYY</sequence>
<dbReference type="InterPro" id="IPR001138">
    <property type="entry name" value="Zn2Cys6_DnaBD"/>
</dbReference>
<dbReference type="Gene3D" id="4.10.240.10">
    <property type="entry name" value="Zn(2)-C6 fungal-type DNA-binding domain"/>
    <property type="match status" value="2"/>
</dbReference>
<dbReference type="Proteomes" id="UP000054279">
    <property type="component" value="Unassembled WGS sequence"/>
</dbReference>
<evidence type="ECO:0000256" key="1">
    <source>
        <dbReference type="SAM" id="MobiDB-lite"/>
    </source>
</evidence>